<name>A0A1M5XKC5_9FIRM</name>
<dbReference type="PROSITE" id="PS51343">
    <property type="entry name" value="PII_GLNB_DOM"/>
    <property type="match status" value="1"/>
</dbReference>
<dbReference type="GO" id="GO:0005829">
    <property type="term" value="C:cytosol"/>
    <property type="evidence" value="ECO:0007669"/>
    <property type="project" value="TreeGrafter"/>
</dbReference>
<dbReference type="Pfam" id="PF00543">
    <property type="entry name" value="P-II"/>
    <property type="match status" value="1"/>
</dbReference>
<dbReference type="PANTHER" id="PTHR30115:SF11">
    <property type="entry name" value="NITROGEN REGULATORY PROTEIN P-II HOMOLOG"/>
    <property type="match status" value="1"/>
</dbReference>
<organism evidence="2 3">
    <name type="scientific">Sporobacter termitidis DSM 10068</name>
    <dbReference type="NCBI Taxonomy" id="1123282"/>
    <lineage>
        <taxon>Bacteria</taxon>
        <taxon>Bacillati</taxon>
        <taxon>Bacillota</taxon>
        <taxon>Clostridia</taxon>
        <taxon>Eubacteriales</taxon>
        <taxon>Oscillospiraceae</taxon>
        <taxon>Sporobacter</taxon>
    </lineage>
</organism>
<dbReference type="SMART" id="SM00938">
    <property type="entry name" value="P-II"/>
    <property type="match status" value="1"/>
</dbReference>
<dbReference type="InterPro" id="IPR011322">
    <property type="entry name" value="N-reg_PII-like_a/b"/>
</dbReference>
<evidence type="ECO:0000313" key="3">
    <source>
        <dbReference type="Proteomes" id="UP000183995"/>
    </source>
</evidence>
<reference evidence="2 3" key="1">
    <citation type="submission" date="2016-11" db="EMBL/GenBank/DDBJ databases">
        <authorList>
            <person name="Jaros S."/>
            <person name="Januszkiewicz K."/>
            <person name="Wedrychowicz H."/>
        </authorList>
    </citation>
    <scope>NUCLEOTIDE SEQUENCE [LARGE SCALE GENOMIC DNA]</scope>
    <source>
        <strain evidence="2 3">DSM 10068</strain>
    </source>
</reference>
<dbReference type="OrthoDB" id="9802729at2"/>
<dbReference type="GO" id="GO:0006808">
    <property type="term" value="P:regulation of nitrogen utilization"/>
    <property type="evidence" value="ECO:0007669"/>
    <property type="project" value="InterPro"/>
</dbReference>
<dbReference type="PANTHER" id="PTHR30115">
    <property type="entry name" value="NITROGEN REGULATORY PROTEIN P-II"/>
    <property type="match status" value="1"/>
</dbReference>
<comment type="similarity">
    <text evidence="1">Belongs to the P(II) protein family.</text>
</comment>
<dbReference type="EMBL" id="FQXV01000005">
    <property type="protein sequence ID" value="SHH99703.1"/>
    <property type="molecule type" value="Genomic_DNA"/>
</dbReference>
<sequence length="127" mass="13856">MKEVMAIIRMNMVNPTKTALAGAGFPAFSCRKCLGRGKKSVDMAVVQSLLETGETPMNPVGEHLTESHRLIAKRLFTIMVDDGQVGEVVRIIIETNQTGNPGDGKIFILPIMEAYTVRTGESTKDAY</sequence>
<accession>A0A1M5XKC5</accession>
<dbReference type="GO" id="GO:0005524">
    <property type="term" value="F:ATP binding"/>
    <property type="evidence" value="ECO:0007669"/>
    <property type="project" value="TreeGrafter"/>
</dbReference>
<keyword evidence="3" id="KW-1185">Reference proteome</keyword>
<dbReference type="STRING" id="1123282.SAMN02745823_01854"/>
<dbReference type="RefSeq" id="WP_073078012.1">
    <property type="nucleotide sequence ID" value="NZ_FQXV01000005.1"/>
</dbReference>
<evidence type="ECO:0000313" key="2">
    <source>
        <dbReference type="EMBL" id="SHH99703.1"/>
    </source>
</evidence>
<evidence type="ECO:0000256" key="1">
    <source>
        <dbReference type="RuleBase" id="RU003936"/>
    </source>
</evidence>
<dbReference type="PROSITE" id="PS00638">
    <property type="entry name" value="PII_GLNB_CTER"/>
    <property type="match status" value="1"/>
</dbReference>
<dbReference type="InterPro" id="IPR002187">
    <property type="entry name" value="N-reg_PII"/>
</dbReference>
<dbReference type="SUPFAM" id="SSF54913">
    <property type="entry name" value="GlnB-like"/>
    <property type="match status" value="1"/>
</dbReference>
<dbReference type="Proteomes" id="UP000183995">
    <property type="component" value="Unassembled WGS sequence"/>
</dbReference>
<dbReference type="PRINTS" id="PR00340">
    <property type="entry name" value="PIIGLNB"/>
</dbReference>
<proteinExistence type="inferred from homology"/>
<dbReference type="Gene3D" id="3.30.70.120">
    <property type="match status" value="1"/>
</dbReference>
<dbReference type="AlphaFoldDB" id="A0A1M5XKC5"/>
<dbReference type="InterPro" id="IPR017918">
    <property type="entry name" value="N-reg_PII_CS"/>
</dbReference>
<dbReference type="InterPro" id="IPR015867">
    <property type="entry name" value="N-reg_PII/ATP_PRibTrfase_C"/>
</dbReference>
<dbReference type="GO" id="GO:0030234">
    <property type="term" value="F:enzyme regulator activity"/>
    <property type="evidence" value="ECO:0007669"/>
    <property type="project" value="InterPro"/>
</dbReference>
<gene>
    <name evidence="2" type="ORF">SAMN02745823_01854</name>
</gene>
<protein>
    <submittedName>
        <fullName evidence="2">Nitrogen regulatory protein P-II family</fullName>
    </submittedName>
</protein>